<dbReference type="PANTHER" id="PTHR19960:SF29">
    <property type="entry name" value="TEKTIN-2"/>
    <property type="match status" value="1"/>
</dbReference>
<dbReference type="InterPro" id="IPR048256">
    <property type="entry name" value="Tektin-like"/>
</dbReference>
<evidence type="ECO:0000256" key="2">
    <source>
        <dbReference type="ARBA" id="ARBA00004611"/>
    </source>
</evidence>
<dbReference type="Proteomes" id="UP000694542">
    <property type="component" value="Chromosome 15"/>
</dbReference>
<reference evidence="19" key="1">
    <citation type="submission" date="2018-10" db="EMBL/GenBank/DDBJ databases">
        <title>De novo assembly of a Great Dane genome.</title>
        <authorList>
            <person name="Kidd J.M."/>
            <person name="Pendleton A.L."/>
            <person name="Shen F."/>
            <person name="Emery S."/>
        </authorList>
    </citation>
    <scope>NUCLEOTIDE SEQUENCE [LARGE SCALE GENOMIC DNA]</scope>
    <source>
        <strain evidence="19">Great Dane</strain>
    </source>
</reference>
<keyword evidence="10" id="KW-0969">Cilium</keyword>
<evidence type="ECO:0000256" key="1">
    <source>
        <dbReference type="ARBA" id="ARBA00004267"/>
    </source>
</evidence>
<keyword evidence="11" id="KW-0206">Cytoskeleton</keyword>
<evidence type="ECO:0000256" key="18">
    <source>
        <dbReference type="SAM" id="SignalP"/>
    </source>
</evidence>
<dbReference type="PANTHER" id="PTHR19960">
    <property type="entry name" value="TEKTIN"/>
    <property type="match status" value="1"/>
</dbReference>
<feature type="chain" id="PRO_5034754652" description="Tektin-2" evidence="18">
    <location>
        <begin position="22"/>
        <end position="666"/>
    </location>
</feature>
<evidence type="ECO:0000256" key="3">
    <source>
        <dbReference type="ARBA" id="ARBA00007209"/>
    </source>
</evidence>
<evidence type="ECO:0000256" key="7">
    <source>
        <dbReference type="ARBA" id="ARBA00022843"/>
    </source>
</evidence>
<reference evidence="19" key="2">
    <citation type="submission" date="2025-08" db="UniProtKB">
        <authorList>
            <consortium name="Ensembl"/>
        </authorList>
    </citation>
    <scope>IDENTIFICATION</scope>
</reference>
<evidence type="ECO:0000256" key="6">
    <source>
        <dbReference type="ARBA" id="ARBA00022701"/>
    </source>
</evidence>
<dbReference type="GO" id="GO:0005929">
    <property type="term" value="C:cilium"/>
    <property type="evidence" value="ECO:0007669"/>
    <property type="project" value="UniProtKB-ARBA"/>
</dbReference>
<dbReference type="GO" id="GO:0060294">
    <property type="term" value="P:cilium movement involved in cell motility"/>
    <property type="evidence" value="ECO:0007669"/>
    <property type="project" value="InterPro"/>
</dbReference>
<organism evidence="19 20">
    <name type="scientific">Canis lupus familiaris</name>
    <name type="common">Dog</name>
    <name type="synonym">Canis familiaris</name>
    <dbReference type="NCBI Taxonomy" id="9615"/>
    <lineage>
        <taxon>Eukaryota</taxon>
        <taxon>Metazoa</taxon>
        <taxon>Chordata</taxon>
        <taxon>Craniata</taxon>
        <taxon>Vertebrata</taxon>
        <taxon>Euteleostomi</taxon>
        <taxon>Mammalia</taxon>
        <taxon>Eutheria</taxon>
        <taxon>Laurasiatheria</taxon>
        <taxon>Carnivora</taxon>
        <taxon>Caniformia</taxon>
        <taxon>Canidae</taxon>
        <taxon>Canis</taxon>
    </lineage>
</organism>
<keyword evidence="9 16" id="KW-0175">Coiled coil</keyword>
<keyword evidence="18" id="KW-0732">Signal</keyword>
<feature type="coiled-coil region" evidence="16">
    <location>
        <begin position="519"/>
        <end position="546"/>
    </location>
</feature>
<dbReference type="AlphaFoldDB" id="A0A8C0QEK9"/>
<evidence type="ECO:0000313" key="20">
    <source>
        <dbReference type="Proteomes" id="UP000694542"/>
    </source>
</evidence>
<dbReference type="GO" id="GO:0005815">
    <property type="term" value="C:microtubule organizing center"/>
    <property type="evidence" value="ECO:0007669"/>
    <property type="project" value="UniProtKB-SubCell"/>
</dbReference>
<evidence type="ECO:0000256" key="12">
    <source>
        <dbReference type="ARBA" id="ARBA00023273"/>
    </source>
</evidence>
<keyword evidence="4" id="KW-0963">Cytoplasm</keyword>
<sequence length="666" mass="74843">MHYFSFFFFFLQFFFLYRVKAQLISKHKCAPCQRSGREPPPARVQPKPAAGGGGEGVAWQPGRPTRRWGRGTPGAGETRAEGRRVPPPSLLLPAGLTLTQGGDPAEGEEAPLLPGGTRTQPPALLGGRWGRIQPPPPTPGPMRVPFPEGEVAPPPAPGSARSREAEAAARLGRCKEGCQLGHFAGHPPPAPLRAWPHSHTLTHSHTRREPIDRPLSPEPAPTAALCDRALTLDPRTMATPSFKPSQRFRLPDWHTNSHLLATNAERQRQASHQIRQEARVLRNETSNQTIWDEHDNRTRLAERIDSVNRWKETLDKCLTDLDVEIDALTQMKESAEQNLQAKNLPLDVAVECLTLRDSRRDIDVVKDPVEEELHKEVEVIDATKKALQQRISQAFEKLCLLQEARQQLSADHRDKVETLDIDRGCLSLSLTSPNITLKVDPTRVPDGSSTLQQWDGFSQLNRSRAEAEMKAAVELREAMALTIAQTNNELEAQRVATEFTFRKRLREMERVYGELRWQEKNTLEEISELQEDIRHLEDDLRRKFQNLKLCHTRLESRTRRPNVELCQDQAQHGLTDEVHQLEATIAALKHKLAQAQDALDALQRHLARLQADLACKASSMLLDAKCMDTRRKLAAPAATFAPQVDTFARTTNRTLSPLRTCPLETV</sequence>
<protein>
    <recommendedName>
        <fullName evidence="13">Tektin-2</fullName>
    </recommendedName>
</protein>
<dbReference type="GO" id="GO:0005874">
    <property type="term" value="C:microtubule"/>
    <property type="evidence" value="ECO:0007669"/>
    <property type="project" value="UniProtKB-KW"/>
</dbReference>
<evidence type="ECO:0000256" key="17">
    <source>
        <dbReference type="SAM" id="MobiDB-lite"/>
    </source>
</evidence>
<evidence type="ECO:0000256" key="9">
    <source>
        <dbReference type="ARBA" id="ARBA00023054"/>
    </source>
</evidence>
<name>A0A8C0QEK9_CANLF</name>
<evidence type="ECO:0000256" key="5">
    <source>
        <dbReference type="ARBA" id="ARBA00022553"/>
    </source>
</evidence>
<evidence type="ECO:0000256" key="16">
    <source>
        <dbReference type="SAM" id="Coils"/>
    </source>
</evidence>
<evidence type="ECO:0000256" key="13">
    <source>
        <dbReference type="ARBA" id="ARBA00039959"/>
    </source>
</evidence>
<accession>A0A8C0QEK9</accession>
<keyword evidence="5" id="KW-0597">Phosphoprotein</keyword>
<dbReference type="Pfam" id="PF03148">
    <property type="entry name" value="Tektin"/>
    <property type="match status" value="1"/>
</dbReference>
<proteinExistence type="inferred from homology"/>
<dbReference type="Ensembl" id="ENSCAFT00040012773.1">
    <property type="protein sequence ID" value="ENSCAFP00040011069.1"/>
    <property type="gene ID" value="ENSCAFG00040006864.1"/>
</dbReference>
<evidence type="ECO:0000256" key="10">
    <source>
        <dbReference type="ARBA" id="ARBA00023069"/>
    </source>
</evidence>
<evidence type="ECO:0000256" key="11">
    <source>
        <dbReference type="ARBA" id="ARBA00023212"/>
    </source>
</evidence>
<comment type="similarity">
    <text evidence="3">Belongs to the tektin family.</text>
</comment>
<evidence type="ECO:0000256" key="15">
    <source>
        <dbReference type="ARBA" id="ARBA00046707"/>
    </source>
</evidence>
<evidence type="ECO:0000256" key="4">
    <source>
        <dbReference type="ARBA" id="ARBA00022490"/>
    </source>
</evidence>
<evidence type="ECO:0000256" key="8">
    <source>
        <dbReference type="ARBA" id="ARBA00022846"/>
    </source>
</evidence>
<comment type="subunit">
    <text evidence="15">Microtubule inner protein component of sperm flagellar doublet microtubules. May interact with CCDC172.</text>
</comment>
<feature type="region of interest" description="Disordered" evidence="17">
    <location>
        <begin position="29"/>
        <end position="117"/>
    </location>
</feature>
<keyword evidence="12" id="KW-0966">Cell projection</keyword>
<comment type="subcellular location">
    <subcellularLocation>
        <location evidence="2">Cytoplasm</location>
        <location evidence="2">Cytoskeleton</location>
        <location evidence="2">Flagellum axoneme</location>
    </subcellularLocation>
    <subcellularLocation>
        <location evidence="1">Cytoplasm</location>
        <location evidence="1">Cytoskeleton</location>
        <location evidence="1">Microtubule organizing center</location>
    </subcellularLocation>
</comment>
<dbReference type="GO" id="GO:0005737">
    <property type="term" value="C:cytoplasm"/>
    <property type="evidence" value="ECO:0007669"/>
    <property type="project" value="UniProtKB-ARBA"/>
</dbReference>
<keyword evidence="6" id="KW-0493">Microtubule</keyword>
<evidence type="ECO:0000256" key="14">
    <source>
        <dbReference type="ARBA" id="ARBA00046197"/>
    </source>
</evidence>
<keyword evidence="8" id="KW-0282">Flagellum</keyword>
<keyword evidence="7" id="KW-0832">Ubl conjugation</keyword>
<feature type="signal peptide" evidence="18">
    <location>
        <begin position="1"/>
        <end position="21"/>
    </location>
</feature>
<evidence type="ECO:0000313" key="19">
    <source>
        <dbReference type="Ensembl" id="ENSCAFP00040011069.1"/>
    </source>
</evidence>
<feature type="coiled-coil region" evidence="16">
    <location>
        <begin position="571"/>
        <end position="612"/>
    </location>
</feature>
<dbReference type="InterPro" id="IPR000435">
    <property type="entry name" value="Tektins"/>
</dbReference>
<comment type="function">
    <text evidence="14">Microtubule inner protein (MIP) part of the dynein-decorated doublet microtubules (DMTs) in cilia and flagellar axoneme. Plays a key role in the assembly or attachment of the inner dynein arm to microtubules in sperm flagella and tracheal cilia. Forms filamentous polymers in the walls of ciliary and flagellar microtubules.</text>
</comment>
<dbReference type="PRINTS" id="PR00511">
    <property type="entry name" value="TEKTIN"/>
</dbReference>